<accession>A0A0F9N245</accession>
<dbReference type="EMBL" id="LAZR01008952">
    <property type="protein sequence ID" value="KKM75582.1"/>
    <property type="molecule type" value="Genomic_DNA"/>
</dbReference>
<sequence length="64" mass="7464">MDKTSVDLGYGQATEYSEDEQNNFTNMNDFIYHQKIELFYKKCFQSIKPGGTMSVIIKDKMERG</sequence>
<proteinExistence type="predicted"/>
<reference evidence="1" key="1">
    <citation type="journal article" date="2015" name="Nature">
        <title>Complex archaea that bridge the gap between prokaryotes and eukaryotes.</title>
        <authorList>
            <person name="Spang A."/>
            <person name="Saw J.H."/>
            <person name="Jorgensen S.L."/>
            <person name="Zaremba-Niedzwiedzka K."/>
            <person name="Martijn J."/>
            <person name="Lind A.E."/>
            <person name="van Eijk R."/>
            <person name="Schleper C."/>
            <person name="Guy L."/>
            <person name="Ettema T.J."/>
        </authorList>
    </citation>
    <scope>NUCLEOTIDE SEQUENCE</scope>
</reference>
<gene>
    <name evidence="1" type="ORF">LCGC14_1388870</name>
</gene>
<comment type="caution">
    <text evidence="1">The sequence shown here is derived from an EMBL/GenBank/DDBJ whole genome shotgun (WGS) entry which is preliminary data.</text>
</comment>
<organism evidence="1">
    <name type="scientific">marine sediment metagenome</name>
    <dbReference type="NCBI Taxonomy" id="412755"/>
    <lineage>
        <taxon>unclassified sequences</taxon>
        <taxon>metagenomes</taxon>
        <taxon>ecological metagenomes</taxon>
    </lineage>
</organism>
<name>A0A0F9N245_9ZZZZ</name>
<feature type="non-terminal residue" evidence="1">
    <location>
        <position position="64"/>
    </location>
</feature>
<dbReference type="AlphaFoldDB" id="A0A0F9N245"/>
<evidence type="ECO:0000313" key="1">
    <source>
        <dbReference type="EMBL" id="KKM75582.1"/>
    </source>
</evidence>
<protein>
    <submittedName>
        <fullName evidence="1">Uncharacterized protein</fullName>
    </submittedName>
</protein>